<dbReference type="Proteomes" id="UP001500620">
    <property type="component" value="Unassembled WGS sequence"/>
</dbReference>
<name>A0ABP8DI25_9ACTN</name>
<proteinExistence type="predicted"/>
<dbReference type="InterPro" id="IPR051537">
    <property type="entry name" value="DNA_Adenine_Mtase"/>
</dbReference>
<dbReference type="PANTHER" id="PTHR42933:SF1">
    <property type="entry name" value="SITE-SPECIFIC DNA-METHYLTRANSFERASE (ADENINE-SPECIFIC)"/>
    <property type="match status" value="1"/>
</dbReference>
<keyword evidence="3" id="KW-0808">Transferase</keyword>
<dbReference type="EMBL" id="BAABAT010000024">
    <property type="protein sequence ID" value="GAA4256506.1"/>
    <property type="molecule type" value="Genomic_DNA"/>
</dbReference>
<comment type="catalytic activity">
    <reaction evidence="6">
        <text>a 2'-deoxyadenosine in DNA + S-adenosyl-L-methionine = an N(6)-methyl-2'-deoxyadenosine in DNA + S-adenosyl-L-homocysteine + H(+)</text>
        <dbReference type="Rhea" id="RHEA:15197"/>
        <dbReference type="Rhea" id="RHEA-COMP:12418"/>
        <dbReference type="Rhea" id="RHEA-COMP:12419"/>
        <dbReference type="ChEBI" id="CHEBI:15378"/>
        <dbReference type="ChEBI" id="CHEBI:57856"/>
        <dbReference type="ChEBI" id="CHEBI:59789"/>
        <dbReference type="ChEBI" id="CHEBI:90615"/>
        <dbReference type="ChEBI" id="CHEBI:90616"/>
        <dbReference type="EC" id="2.1.1.72"/>
    </reaction>
</comment>
<dbReference type="PRINTS" id="PR00507">
    <property type="entry name" value="N12N6MTFRASE"/>
</dbReference>
<dbReference type="EC" id="2.1.1.72" evidence="1"/>
<dbReference type="InterPro" id="IPR003356">
    <property type="entry name" value="DNA_methylase_A-5"/>
</dbReference>
<evidence type="ECO:0000256" key="2">
    <source>
        <dbReference type="ARBA" id="ARBA00022603"/>
    </source>
</evidence>
<evidence type="ECO:0000256" key="6">
    <source>
        <dbReference type="ARBA" id="ARBA00047942"/>
    </source>
</evidence>
<dbReference type="SUPFAM" id="SSF53335">
    <property type="entry name" value="S-adenosyl-L-methionine-dependent methyltransferases"/>
    <property type="match status" value="1"/>
</dbReference>
<evidence type="ECO:0000256" key="1">
    <source>
        <dbReference type="ARBA" id="ARBA00011900"/>
    </source>
</evidence>
<dbReference type="PANTHER" id="PTHR42933">
    <property type="entry name" value="SLR6095 PROTEIN"/>
    <property type="match status" value="1"/>
</dbReference>
<keyword evidence="2" id="KW-0489">Methyltransferase</keyword>
<accession>A0ABP8DI25</accession>
<keyword evidence="5" id="KW-0680">Restriction system</keyword>
<dbReference type="InterPro" id="IPR029063">
    <property type="entry name" value="SAM-dependent_MTases_sf"/>
</dbReference>
<keyword evidence="4" id="KW-0949">S-adenosyl-L-methionine</keyword>
<sequence>MDPLQLTLFDLTDRPVIPRPRAGRTRTAVPADPLEHARRIAAAVDTAWCHHHGSGIDLHIPAGVVAALALCAEADPDGPDLADQITALDPSDLAQLLRGIWRAFVLERPDLGVRLPPLVEWLHNGLSDWQLDGAHTVARAALRAGQLHLTGEPHRRRATDLFGELLQLLRGPKTAASRGAYYTPQPVAEALARMLHVADATPGQSIADPAAGTGIMLWAAAHILRQHGKDPADYHWYANDIDPLAAACLAVNAHLWALGPNVLIGCADGLDPAWPHYAAVDRATGLDIARTARAFAALNALTSPPEPQ</sequence>
<feature type="domain" description="DNA methylase adenine-specific" evidence="7">
    <location>
        <begin position="172"/>
        <end position="255"/>
    </location>
</feature>
<evidence type="ECO:0000256" key="3">
    <source>
        <dbReference type="ARBA" id="ARBA00022679"/>
    </source>
</evidence>
<reference evidence="9" key="1">
    <citation type="journal article" date="2019" name="Int. J. Syst. Evol. Microbiol.">
        <title>The Global Catalogue of Microorganisms (GCM) 10K type strain sequencing project: providing services to taxonomists for standard genome sequencing and annotation.</title>
        <authorList>
            <consortium name="The Broad Institute Genomics Platform"/>
            <consortium name="The Broad Institute Genome Sequencing Center for Infectious Disease"/>
            <person name="Wu L."/>
            <person name="Ma J."/>
        </authorList>
    </citation>
    <scope>NUCLEOTIDE SEQUENCE [LARGE SCALE GENOMIC DNA]</scope>
    <source>
        <strain evidence="9">JCM 17441</strain>
    </source>
</reference>
<comment type="caution">
    <text evidence="8">The sequence shown here is derived from an EMBL/GenBank/DDBJ whole genome shotgun (WGS) entry which is preliminary data.</text>
</comment>
<evidence type="ECO:0000313" key="8">
    <source>
        <dbReference type="EMBL" id="GAA4256506.1"/>
    </source>
</evidence>
<dbReference type="RefSeq" id="WP_345133491.1">
    <property type="nucleotide sequence ID" value="NZ_BAABAT010000024.1"/>
</dbReference>
<organism evidence="8 9">
    <name type="scientific">Dactylosporangium darangshiense</name>
    <dbReference type="NCBI Taxonomy" id="579108"/>
    <lineage>
        <taxon>Bacteria</taxon>
        <taxon>Bacillati</taxon>
        <taxon>Actinomycetota</taxon>
        <taxon>Actinomycetes</taxon>
        <taxon>Micromonosporales</taxon>
        <taxon>Micromonosporaceae</taxon>
        <taxon>Dactylosporangium</taxon>
    </lineage>
</organism>
<keyword evidence="9" id="KW-1185">Reference proteome</keyword>
<evidence type="ECO:0000259" key="7">
    <source>
        <dbReference type="Pfam" id="PF02384"/>
    </source>
</evidence>
<evidence type="ECO:0000313" key="9">
    <source>
        <dbReference type="Proteomes" id="UP001500620"/>
    </source>
</evidence>
<gene>
    <name evidence="8" type="ORF">GCM10022255_069620</name>
</gene>
<evidence type="ECO:0000256" key="5">
    <source>
        <dbReference type="ARBA" id="ARBA00022747"/>
    </source>
</evidence>
<protein>
    <recommendedName>
        <fullName evidence="1">site-specific DNA-methyltransferase (adenine-specific)</fullName>
        <ecNumber evidence="1">2.1.1.72</ecNumber>
    </recommendedName>
</protein>
<dbReference type="Gene3D" id="3.40.50.150">
    <property type="entry name" value="Vaccinia Virus protein VP39"/>
    <property type="match status" value="1"/>
</dbReference>
<dbReference type="Pfam" id="PF02384">
    <property type="entry name" value="N6_Mtase"/>
    <property type="match status" value="1"/>
</dbReference>
<evidence type="ECO:0000256" key="4">
    <source>
        <dbReference type="ARBA" id="ARBA00022691"/>
    </source>
</evidence>